<reference evidence="1 2" key="1">
    <citation type="submission" date="2010-08" db="EMBL/GenBank/DDBJ databases">
        <authorList>
            <person name="Durkin A.S."/>
            <person name="Madupu R."/>
            <person name="Torralba M."/>
            <person name="Gillis M."/>
            <person name="Methe B."/>
            <person name="Sutton G."/>
            <person name="Nelson K.E."/>
        </authorList>
    </citation>
    <scope>NUCLEOTIDE SEQUENCE [LARGE SCALE GENOMIC DNA]</scope>
    <source>
        <strain evidence="1 2">FB035-09AN</strain>
    </source>
</reference>
<name>E1KTN0_9BACT</name>
<accession>E1KTN0</accession>
<dbReference type="eggNOG" id="COG3307">
    <property type="taxonomic scope" value="Bacteria"/>
</dbReference>
<dbReference type="EMBL" id="AEDO01000056">
    <property type="protein sequence ID" value="EFL45118.1"/>
    <property type="molecule type" value="Genomic_DNA"/>
</dbReference>
<organism evidence="1 2">
    <name type="scientific">Prevotella disiens FB035-09AN</name>
    <dbReference type="NCBI Taxonomy" id="866771"/>
    <lineage>
        <taxon>Bacteria</taxon>
        <taxon>Pseudomonadati</taxon>
        <taxon>Bacteroidota</taxon>
        <taxon>Bacteroidia</taxon>
        <taxon>Bacteroidales</taxon>
        <taxon>Prevotellaceae</taxon>
        <taxon>Prevotella</taxon>
    </lineage>
</organism>
<dbReference type="STRING" id="866771.HMPREF9296_1844"/>
<protein>
    <submittedName>
        <fullName evidence="1">Uncharacterized protein</fullName>
    </submittedName>
</protein>
<proteinExistence type="predicted"/>
<comment type="caution">
    <text evidence="1">The sequence shown here is derived from an EMBL/GenBank/DDBJ whole genome shotgun (WGS) entry which is preliminary data.</text>
</comment>
<evidence type="ECO:0000313" key="1">
    <source>
        <dbReference type="EMBL" id="EFL45118.1"/>
    </source>
</evidence>
<gene>
    <name evidence="1" type="ORF">HMPREF9296_1844</name>
</gene>
<sequence length="191" mass="22256">MHCLLIFFSWGLLAPKPLGVFRYRLLSYTSTWDCSSMLNLRRIIVEELLEDTEQKKLSSSLIDYKIWCFNGTPYIAFVCYDRHRKADGNIGVTYDLFSLDTWEHKGDFLSKKDANYKKIPKPQCLQEMLQIAKKLSEDFPLVRVDFYIINNKPYFGELTFTSAGGLNYFYSELGQITMGKAINLSNVKRIR</sequence>
<evidence type="ECO:0000313" key="2">
    <source>
        <dbReference type="Proteomes" id="UP000003610"/>
    </source>
</evidence>
<dbReference type="AlphaFoldDB" id="E1KTN0"/>
<dbReference type="Pfam" id="PF14305">
    <property type="entry name" value="ATPgrasp_TupA"/>
    <property type="match status" value="1"/>
</dbReference>
<dbReference type="Proteomes" id="UP000003610">
    <property type="component" value="Unassembled WGS sequence"/>
</dbReference>
<dbReference type="InterPro" id="IPR029465">
    <property type="entry name" value="ATPgrasp_TupA"/>
</dbReference>